<sequence>MGWNVIQSLERDLMRVDIPPFRVGDTVKVHVKIREGDKERIQVFEGVVIRRHRGGVGATFTVRKVSYGIGVERIFPIHSPQIDKIEVVRKGRVRRSRLYYLRERLGKAARIKERR</sequence>
<dbReference type="PROSITE" id="PS01015">
    <property type="entry name" value="RIBOSOMAL_L19"/>
    <property type="match status" value="1"/>
</dbReference>
<dbReference type="PRINTS" id="PR00061">
    <property type="entry name" value="RIBOSOMALL19"/>
</dbReference>
<protein>
    <recommendedName>
        <fullName evidence="4 5">Large ribosomal subunit protein bL19</fullName>
    </recommendedName>
</protein>
<keyword evidence="2 5" id="KW-0689">Ribosomal protein</keyword>
<accession>A0A831ZXZ6</accession>
<name>A0A831ZXZ6_9BACT</name>
<evidence type="ECO:0000256" key="1">
    <source>
        <dbReference type="ARBA" id="ARBA00005781"/>
    </source>
</evidence>
<dbReference type="InterPro" id="IPR038657">
    <property type="entry name" value="Ribosomal_bL19_sf"/>
</dbReference>
<dbReference type="GO" id="GO:0003735">
    <property type="term" value="F:structural constituent of ribosome"/>
    <property type="evidence" value="ECO:0007669"/>
    <property type="project" value="InterPro"/>
</dbReference>
<proteinExistence type="inferred from homology"/>
<evidence type="ECO:0000256" key="2">
    <source>
        <dbReference type="ARBA" id="ARBA00022980"/>
    </source>
</evidence>
<dbReference type="NCBIfam" id="TIGR01024">
    <property type="entry name" value="rplS_bact"/>
    <property type="match status" value="1"/>
</dbReference>
<dbReference type="GO" id="GO:0006412">
    <property type="term" value="P:translation"/>
    <property type="evidence" value="ECO:0007669"/>
    <property type="project" value="UniProtKB-UniRule"/>
</dbReference>
<evidence type="ECO:0000256" key="4">
    <source>
        <dbReference type="ARBA" id="ARBA00035171"/>
    </source>
</evidence>
<dbReference type="PANTHER" id="PTHR15680:SF9">
    <property type="entry name" value="LARGE RIBOSOMAL SUBUNIT PROTEIN BL19M"/>
    <property type="match status" value="1"/>
</dbReference>
<dbReference type="InterPro" id="IPR008991">
    <property type="entry name" value="Translation_prot_SH3-like_sf"/>
</dbReference>
<evidence type="ECO:0000313" key="7">
    <source>
        <dbReference type="EMBL" id="HFK96103.1"/>
    </source>
</evidence>
<evidence type="ECO:0000256" key="6">
    <source>
        <dbReference type="RuleBase" id="RU000559"/>
    </source>
</evidence>
<dbReference type="HAMAP" id="MF_00402">
    <property type="entry name" value="Ribosomal_bL19"/>
    <property type="match status" value="1"/>
</dbReference>
<gene>
    <name evidence="5" type="primary">rplS</name>
    <name evidence="7" type="ORF">ENS06_02115</name>
</gene>
<dbReference type="AlphaFoldDB" id="A0A831ZXZ6"/>
<comment type="function">
    <text evidence="5 6">This protein is located at the 30S-50S ribosomal subunit interface and may play a role in the structure and function of the aminoacyl-tRNA binding site.</text>
</comment>
<evidence type="ECO:0000256" key="3">
    <source>
        <dbReference type="ARBA" id="ARBA00023274"/>
    </source>
</evidence>
<evidence type="ECO:0000256" key="5">
    <source>
        <dbReference type="HAMAP-Rule" id="MF_00402"/>
    </source>
</evidence>
<keyword evidence="3 5" id="KW-0687">Ribonucleoprotein</keyword>
<reference evidence="7" key="1">
    <citation type="journal article" date="2020" name="mSystems">
        <title>Genome- and Community-Level Interaction Insights into Carbon Utilization and Element Cycling Functions of Hydrothermarchaeota in Hydrothermal Sediment.</title>
        <authorList>
            <person name="Zhou Z."/>
            <person name="Liu Y."/>
            <person name="Xu W."/>
            <person name="Pan J."/>
            <person name="Luo Z.H."/>
            <person name="Li M."/>
        </authorList>
    </citation>
    <scope>NUCLEOTIDE SEQUENCE [LARGE SCALE GENOMIC DNA]</scope>
    <source>
        <strain evidence="7">SpSt-456</strain>
    </source>
</reference>
<dbReference type="Pfam" id="PF01245">
    <property type="entry name" value="Ribosomal_L19"/>
    <property type="match status" value="1"/>
</dbReference>
<comment type="caution">
    <text evidence="7">The sequence shown here is derived from an EMBL/GenBank/DDBJ whole genome shotgun (WGS) entry which is preliminary data.</text>
</comment>
<dbReference type="SUPFAM" id="SSF50104">
    <property type="entry name" value="Translation proteins SH3-like domain"/>
    <property type="match status" value="1"/>
</dbReference>
<dbReference type="FunFam" id="2.30.30.790:FF:000001">
    <property type="entry name" value="50S ribosomal protein L19"/>
    <property type="match status" value="1"/>
</dbReference>
<dbReference type="InterPro" id="IPR018257">
    <property type="entry name" value="Ribosomal_bL19_CS"/>
</dbReference>
<dbReference type="InterPro" id="IPR001857">
    <property type="entry name" value="Ribosomal_bL19"/>
</dbReference>
<comment type="similarity">
    <text evidence="1 5 6">Belongs to the bacterial ribosomal protein bL19 family.</text>
</comment>
<dbReference type="Gene3D" id="2.30.30.790">
    <property type="match status" value="1"/>
</dbReference>
<organism evidence="7">
    <name type="scientific">Desulfacinum infernum</name>
    <dbReference type="NCBI Taxonomy" id="35837"/>
    <lineage>
        <taxon>Bacteria</taxon>
        <taxon>Pseudomonadati</taxon>
        <taxon>Thermodesulfobacteriota</taxon>
        <taxon>Syntrophobacteria</taxon>
        <taxon>Syntrophobacterales</taxon>
        <taxon>Syntrophobacteraceae</taxon>
        <taxon>Desulfacinum</taxon>
    </lineage>
</organism>
<dbReference type="EMBL" id="DSTK01000009">
    <property type="protein sequence ID" value="HFK96103.1"/>
    <property type="molecule type" value="Genomic_DNA"/>
</dbReference>
<dbReference type="GO" id="GO:0022625">
    <property type="term" value="C:cytosolic large ribosomal subunit"/>
    <property type="evidence" value="ECO:0007669"/>
    <property type="project" value="TreeGrafter"/>
</dbReference>
<dbReference type="PIRSF" id="PIRSF002191">
    <property type="entry name" value="Ribosomal_L19"/>
    <property type="match status" value="1"/>
</dbReference>
<dbReference type="PANTHER" id="PTHR15680">
    <property type="entry name" value="RIBOSOMAL PROTEIN L19"/>
    <property type="match status" value="1"/>
</dbReference>